<feature type="region of interest" description="Disordered" evidence="4">
    <location>
        <begin position="352"/>
        <end position="489"/>
    </location>
</feature>
<feature type="compositionally biased region" description="Basic and acidic residues" evidence="4">
    <location>
        <begin position="179"/>
        <end position="189"/>
    </location>
</feature>
<evidence type="ECO:0000313" key="6">
    <source>
        <dbReference type="Proteomes" id="UP000694941"/>
    </source>
</evidence>
<name>A0ABM1B6U5_LIMPO</name>
<evidence type="ECO:0000256" key="2">
    <source>
        <dbReference type="ARBA" id="ARBA00013786"/>
    </source>
</evidence>
<keyword evidence="3" id="KW-0175">Coiled coil</keyword>
<keyword evidence="6" id="KW-1185">Reference proteome</keyword>
<reference evidence="7" key="1">
    <citation type="submission" date="2025-08" db="UniProtKB">
        <authorList>
            <consortium name="RefSeq"/>
        </authorList>
    </citation>
    <scope>IDENTIFICATION</scope>
    <source>
        <tissue evidence="7">Muscle</tissue>
    </source>
</reference>
<feature type="compositionally biased region" description="Polar residues" evidence="4">
    <location>
        <begin position="409"/>
        <end position="437"/>
    </location>
</feature>
<dbReference type="PANTHER" id="PTHR22691">
    <property type="entry name" value="YEAST SPT2-RELATED"/>
    <property type="match status" value="1"/>
</dbReference>
<comment type="similarity">
    <text evidence="1">Belongs to the SPT2 family.</text>
</comment>
<accession>A0ABM1B6U5</accession>
<feature type="compositionally biased region" description="Basic and acidic residues" evidence="4">
    <location>
        <begin position="440"/>
        <end position="450"/>
    </location>
</feature>
<feature type="compositionally biased region" description="Basic and acidic residues" evidence="4">
    <location>
        <begin position="376"/>
        <end position="386"/>
    </location>
</feature>
<evidence type="ECO:0000259" key="5">
    <source>
        <dbReference type="Pfam" id="PF22878"/>
    </source>
</evidence>
<feature type="region of interest" description="Disordered" evidence="4">
    <location>
        <begin position="75"/>
        <end position="94"/>
    </location>
</feature>
<gene>
    <name evidence="7" type="primary">LOC106460783</name>
</gene>
<feature type="region of interest" description="Disordered" evidence="4">
    <location>
        <begin position="237"/>
        <end position="334"/>
    </location>
</feature>
<organism evidence="6 7">
    <name type="scientific">Limulus polyphemus</name>
    <name type="common">Atlantic horseshoe crab</name>
    <dbReference type="NCBI Taxonomy" id="6850"/>
    <lineage>
        <taxon>Eukaryota</taxon>
        <taxon>Metazoa</taxon>
        <taxon>Ecdysozoa</taxon>
        <taxon>Arthropoda</taxon>
        <taxon>Chelicerata</taxon>
        <taxon>Merostomata</taxon>
        <taxon>Xiphosura</taxon>
        <taxon>Limulidae</taxon>
        <taxon>Limulus</taxon>
    </lineage>
</organism>
<dbReference type="Pfam" id="PF08243">
    <property type="entry name" value="SPT2"/>
    <property type="match status" value="1"/>
</dbReference>
<dbReference type="InterPro" id="IPR013256">
    <property type="entry name" value="Chromatin_SPT2"/>
</dbReference>
<evidence type="ECO:0000256" key="4">
    <source>
        <dbReference type="SAM" id="MobiDB-lite"/>
    </source>
</evidence>
<feature type="region of interest" description="Disordered" evidence="4">
    <location>
        <begin position="112"/>
        <end position="224"/>
    </location>
</feature>
<dbReference type="GeneID" id="106460783"/>
<feature type="compositionally biased region" description="Basic and acidic residues" evidence="4">
    <location>
        <begin position="124"/>
        <end position="142"/>
    </location>
</feature>
<dbReference type="Proteomes" id="UP000694941">
    <property type="component" value="Unplaced"/>
</dbReference>
<dbReference type="RefSeq" id="XP_013775976.1">
    <property type="nucleotide sequence ID" value="XM_013920522.2"/>
</dbReference>
<evidence type="ECO:0000256" key="1">
    <source>
        <dbReference type="ARBA" id="ARBA00006461"/>
    </source>
</evidence>
<feature type="domain" description="SPT2 homolog N-terminal" evidence="5">
    <location>
        <begin position="1"/>
        <end position="93"/>
    </location>
</feature>
<evidence type="ECO:0000256" key="3">
    <source>
        <dbReference type="ARBA" id="ARBA00023054"/>
    </source>
</evidence>
<evidence type="ECO:0000313" key="7">
    <source>
        <dbReference type="RefSeq" id="XP_013775976.1"/>
    </source>
</evidence>
<sequence length="558" mass="65079">MDFSYLMEIAQKNEEIAKESSQVKRYSTEIRPLKKQPKSLVQSTAVKKWLQRKEVEEQQKLVEAQKKKEHLLSLRAQNSKNNKKAKIMASRTKDNDFSRIKLTEDEVEAKVKRERELQQQMLTDKVERMKLRISLEERDNQAPRKRKRKSKNPELDDIEDPSSLPLDIDDNGKKSKKSCLKERRPEIEYKFNGGSEPVPAGAKPLRKSEVSTNKPKPRPFPAPAINFHDLLKIASQKQHEPIQILHPITKKEDRPMTRAEKEEEMRKKGYTLPPSSSRQVKKKRGQAQNQVTDYANDTEDYAESDVPVNQHDEFSSNMDRNYYQSETELPSQTGKCRNIVGRERQNLPDRIHCVKENSKSSEKQTIAGYRLQPYEENYRHKWRPSETGRNGDPTNNRADSLLPGLKKTLNLQADRQHQQSSGHLKNKPSNSNFSRKPNSSHRDPRGDLTHHAAPSRNPISQQIESDDEDQDLSDFIDDDPQEDEGDYSSIIRKMFGYNKQKYAHMDDDDDDMEASYVDIMKEEKRSAKIGMMEDLEDIRREEEERKKMLLKKKLQKQK</sequence>
<dbReference type="SMART" id="SM00784">
    <property type="entry name" value="SPT2"/>
    <property type="match status" value="1"/>
</dbReference>
<feature type="compositionally biased region" description="Acidic residues" evidence="4">
    <location>
        <begin position="464"/>
        <end position="486"/>
    </location>
</feature>
<proteinExistence type="inferred from homology"/>
<dbReference type="PANTHER" id="PTHR22691:SF8">
    <property type="entry name" value="PROTEIN SPT2 HOMOLOG"/>
    <property type="match status" value="1"/>
</dbReference>
<dbReference type="InterPro" id="IPR054552">
    <property type="entry name" value="SPT2_N"/>
</dbReference>
<dbReference type="Pfam" id="PF22878">
    <property type="entry name" value="SPT2_N"/>
    <property type="match status" value="1"/>
</dbReference>
<protein>
    <recommendedName>
        <fullName evidence="2">Protein SPT2 homolog</fullName>
    </recommendedName>
</protein>
<feature type="compositionally biased region" description="Basic and acidic residues" evidence="4">
    <location>
        <begin position="249"/>
        <end position="267"/>
    </location>
</feature>
<feature type="compositionally biased region" description="Polar residues" evidence="4">
    <location>
        <begin position="286"/>
        <end position="295"/>
    </location>
</feature>
<feature type="compositionally biased region" description="Basic and acidic residues" evidence="4">
    <location>
        <begin position="352"/>
        <end position="362"/>
    </location>
</feature>
<feature type="compositionally biased region" description="Polar residues" evidence="4">
    <location>
        <begin position="315"/>
        <end position="334"/>
    </location>
</feature>